<dbReference type="Pfam" id="PF08448">
    <property type="entry name" value="PAS_4"/>
    <property type="match status" value="1"/>
</dbReference>
<dbReference type="SUPFAM" id="SSF55874">
    <property type="entry name" value="ATPase domain of HSP90 chaperone/DNA topoisomerase II/histidine kinase"/>
    <property type="match status" value="1"/>
</dbReference>
<reference evidence="11" key="1">
    <citation type="journal article" date="2019" name="Int. J. Syst. Evol. Microbiol.">
        <title>The Global Catalogue of Microorganisms (GCM) 10K type strain sequencing project: providing services to taxonomists for standard genome sequencing and annotation.</title>
        <authorList>
            <consortium name="The Broad Institute Genomics Platform"/>
            <consortium name="The Broad Institute Genome Sequencing Center for Infectious Disease"/>
            <person name="Wu L."/>
            <person name="Ma J."/>
        </authorList>
    </citation>
    <scope>NUCLEOTIDE SEQUENCE [LARGE SCALE GENOMIC DNA]</scope>
    <source>
        <strain evidence="11">KACC 12633</strain>
    </source>
</reference>
<evidence type="ECO:0000256" key="5">
    <source>
        <dbReference type="ARBA" id="ARBA00022741"/>
    </source>
</evidence>
<keyword evidence="7" id="KW-0067">ATP-binding</keyword>
<organism evidence="10 11">
    <name type="scientific">Kaistia terrae</name>
    <dbReference type="NCBI Taxonomy" id="537017"/>
    <lineage>
        <taxon>Bacteria</taxon>
        <taxon>Pseudomonadati</taxon>
        <taxon>Pseudomonadota</taxon>
        <taxon>Alphaproteobacteria</taxon>
        <taxon>Hyphomicrobiales</taxon>
        <taxon>Kaistiaceae</taxon>
        <taxon>Kaistia</taxon>
    </lineage>
</organism>
<dbReference type="InterPro" id="IPR035965">
    <property type="entry name" value="PAS-like_dom_sf"/>
</dbReference>
<comment type="caution">
    <text evidence="10">The sequence shown here is derived from an EMBL/GenBank/DDBJ whole genome shotgun (WGS) entry which is preliminary data.</text>
</comment>
<evidence type="ECO:0000259" key="9">
    <source>
        <dbReference type="SMART" id="SM00387"/>
    </source>
</evidence>
<keyword evidence="11" id="KW-1185">Reference proteome</keyword>
<gene>
    <name evidence="10" type="ORF">ACFPP9_16000</name>
</gene>
<dbReference type="Proteomes" id="UP001596150">
    <property type="component" value="Unassembled WGS sequence"/>
</dbReference>
<dbReference type="EMBL" id="JBHSML010000007">
    <property type="protein sequence ID" value="MFC5517289.1"/>
    <property type="molecule type" value="Genomic_DNA"/>
</dbReference>
<dbReference type="RefSeq" id="WP_266345565.1">
    <property type="nucleotide sequence ID" value="NZ_JAPKNH010000009.1"/>
</dbReference>
<dbReference type="PANTHER" id="PTHR41523:SF8">
    <property type="entry name" value="ETHYLENE RESPONSE SENSOR PROTEIN"/>
    <property type="match status" value="1"/>
</dbReference>
<dbReference type="SUPFAM" id="SSF55785">
    <property type="entry name" value="PYP-like sensor domain (PAS domain)"/>
    <property type="match status" value="1"/>
</dbReference>
<dbReference type="InterPro" id="IPR036890">
    <property type="entry name" value="HATPase_C_sf"/>
</dbReference>
<feature type="coiled-coil region" evidence="8">
    <location>
        <begin position="128"/>
        <end position="159"/>
    </location>
</feature>
<keyword evidence="8" id="KW-0175">Coiled coil</keyword>
<protein>
    <recommendedName>
        <fullName evidence="2">histidine kinase</fullName>
        <ecNumber evidence="2">2.7.13.3</ecNumber>
    </recommendedName>
</protein>
<dbReference type="SMART" id="SM00387">
    <property type="entry name" value="HATPase_c"/>
    <property type="match status" value="1"/>
</dbReference>
<evidence type="ECO:0000256" key="1">
    <source>
        <dbReference type="ARBA" id="ARBA00000085"/>
    </source>
</evidence>
<dbReference type="InterPro" id="IPR011495">
    <property type="entry name" value="Sig_transdc_His_kin_sub2_dim/P"/>
</dbReference>
<name>A0ABW0PXJ2_9HYPH</name>
<dbReference type="Pfam" id="PF02518">
    <property type="entry name" value="HATPase_c"/>
    <property type="match status" value="1"/>
</dbReference>
<keyword evidence="3" id="KW-0597">Phosphoprotein</keyword>
<comment type="catalytic activity">
    <reaction evidence="1">
        <text>ATP + protein L-histidine = ADP + protein N-phospho-L-histidine.</text>
        <dbReference type="EC" id="2.7.13.3"/>
    </reaction>
</comment>
<dbReference type="InterPro" id="IPR013656">
    <property type="entry name" value="PAS_4"/>
</dbReference>
<sequence length="358" mass="39105">MNALKNVADAQTLAQAIVNTIPEPFLVLDENFSVLAASRSFYKTFGAEPHLTLGSTFYALGNGEWDIPALRLLLETIITEQTEMNDFEVEHDFPGLGWRVMLLNARRVLYDDSPATTILMAFRDITVTRALDREKAALLARAEELLQQKDVLLQEMRHRVANSLQIIASILMLKAKAVTSEETRFHLQDARQRVLSVAAVQMHLHASDGIDRIEFSTYLSTLCSSLGESMIGESQPIEIRVIAQAGTVESARAVSLGLIITELVINAIKYAFPVRRTSALILVTYEIDGADWRLTVSDNGVGKPPGDQPAAANGGLGTIIVQALVSQLDAQLKIENSPTGVSVSITRATFTSTMPKAT</sequence>
<feature type="domain" description="Histidine kinase/HSP90-like ATPase" evidence="9">
    <location>
        <begin position="251"/>
        <end position="358"/>
    </location>
</feature>
<dbReference type="Pfam" id="PF07568">
    <property type="entry name" value="HisKA_2"/>
    <property type="match status" value="1"/>
</dbReference>
<evidence type="ECO:0000256" key="6">
    <source>
        <dbReference type="ARBA" id="ARBA00022777"/>
    </source>
</evidence>
<evidence type="ECO:0000256" key="2">
    <source>
        <dbReference type="ARBA" id="ARBA00012438"/>
    </source>
</evidence>
<dbReference type="CDD" id="cd00130">
    <property type="entry name" value="PAS"/>
    <property type="match status" value="1"/>
</dbReference>
<accession>A0ABW0PXJ2</accession>
<dbReference type="Gene3D" id="3.30.450.20">
    <property type="entry name" value="PAS domain"/>
    <property type="match status" value="1"/>
</dbReference>
<keyword evidence="4 10" id="KW-0808">Transferase</keyword>
<evidence type="ECO:0000256" key="3">
    <source>
        <dbReference type="ARBA" id="ARBA00022553"/>
    </source>
</evidence>
<proteinExistence type="predicted"/>
<evidence type="ECO:0000256" key="8">
    <source>
        <dbReference type="SAM" id="Coils"/>
    </source>
</evidence>
<dbReference type="PANTHER" id="PTHR41523">
    <property type="entry name" value="TWO-COMPONENT SYSTEM SENSOR PROTEIN"/>
    <property type="match status" value="1"/>
</dbReference>
<evidence type="ECO:0000256" key="7">
    <source>
        <dbReference type="ARBA" id="ARBA00022840"/>
    </source>
</evidence>
<dbReference type="EC" id="2.7.13.3" evidence="2"/>
<dbReference type="InterPro" id="IPR000014">
    <property type="entry name" value="PAS"/>
</dbReference>
<keyword evidence="5" id="KW-0547">Nucleotide-binding</keyword>
<evidence type="ECO:0000256" key="4">
    <source>
        <dbReference type="ARBA" id="ARBA00022679"/>
    </source>
</evidence>
<evidence type="ECO:0000313" key="10">
    <source>
        <dbReference type="EMBL" id="MFC5517289.1"/>
    </source>
</evidence>
<keyword evidence="6 10" id="KW-0418">Kinase</keyword>
<dbReference type="InterPro" id="IPR003594">
    <property type="entry name" value="HATPase_dom"/>
</dbReference>
<dbReference type="Gene3D" id="3.30.565.10">
    <property type="entry name" value="Histidine kinase-like ATPase, C-terminal domain"/>
    <property type="match status" value="1"/>
</dbReference>
<dbReference type="GO" id="GO:0004673">
    <property type="term" value="F:protein histidine kinase activity"/>
    <property type="evidence" value="ECO:0007669"/>
    <property type="project" value="UniProtKB-EC"/>
</dbReference>
<evidence type="ECO:0000313" key="11">
    <source>
        <dbReference type="Proteomes" id="UP001596150"/>
    </source>
</evidence>